<dbReference type="AlphaFoldDB" id="A0A836IC22"/>
<dbReference type="Proteomes" id="UP000674318">
    <property type="component" value="Unassembled WGS sequence"/>
</dbReference>
<dbReference type="RefSeq" id="XP_067754991.1">
    <property type="nucleotide sequence ID" value="XM_067899785.1"/>
</dbReference>
<feature type="region of interest" description="Disordered" evidence="1">
    <location>
        <begin position="1"/>
        <end position="51"/>
    </location>
</feature>
<feature type="compositionally biased region" description="Low complexity" evidence="1">
    <location>
        <begin position="493"/>
        <end position="507"/>
    </location>
</feature>
<comment type="caution">
    <text evidence="2">The sequence shown here is derived from an EMBL/GenBank/DDBJ whole genome shotgun (WGS) entry which is preliminary data.</text>
</comment>
<dbReference type="GeneID" id="94289862"/>
<gene>
    <name evidence="2" type="ORF">JKF63_03787</name>
</gene>
<evidence type="ECO:0000313" key="3">
    <source>
        <dbReference type="Proteomes" id="UP000674318"/>
    </source>
</evidence>
<dbReference type="KEGG" id="phet:94289862"/>
<reference evidence="2 3" key="1">
    <citation type="submission" date="2021-02" db="EMBL/GenBank/DDBJ databases">
        <title>Porcisia hertigi Genome sequencing and assembly.</title>
        <authorList>
            <person name="Almutairi H."/>
            <person name="Gatherer D."/>
        </authorList>
    </citation>
    <scope>NUCLEOTIDE SEQUENCE [LARGE SCALE GENOMIC DNA]</scope>
    <source>
        <strain evidence="2 3">C119</strain>
    </source>
</reference>
<organism evidence="2 3">
    <name type="scientific">Porcisia hertigi</name>
    <dbReference type="NCBI Taxonomy" id="2761500"/>
    <lineage>
        <taxon>Eukaryota</taxon>
        <taxon>Discoba</taxon>
        <taxon>Euglenozoa</taxon>
        <taxon>Kinetoplastea</taxon>
        <taxon>Metakinetoplastina</taxon>
        <taxon>Trypanosomatida</taxon>
        <taxon>Trypanosomatidae</taxon>
        <taxon>Leishmaniinae</taxon>
        <taxon>Porcisia</taxon>
    </lineage>
</organism>
<sequence length="569" mass="59691">MSRVGEAGLESAPQRSASPHEDTTKTEASASAAQAGNFSTATTKGSRRVQGWHSAVSGGAPFNVAGTNHSTLDSLALGSSAPIGDIAIQSSVQDSENVLLDHHRSPCAQNFLHGAAGDEAVDFRQSMTDFLTMLYGEKTVSGAARSEGNDSASNTKGKTTSAGESGIPDAPLPVKRVSLPFMNSSRGASSSRKGPVVRGLTANSGHHTQGDRIDTLVNSLMRAYSRRSASARSDFHSTSVPDDDHPVLYSSPRQCNFWRVSASPRLGPGKAGATFNANDDDEVSVFVSQAIDNIFGPAAIRGQRAASNLSILSSLGLDKNLFDLMSFQAQSNLQNAMAGEEDSDSVLQPVYVGEQAVFRSLGTPPNKDVSISHSMRGMIPPALHGPENYDCLDTTQTPLHAGIRGRQRFSGNSGFLRQLTRDSVLSPDGDGGIVDAGTEPQGGRDMKGDAKARIMGRCMSLDSKSLRATGGEDFEDDSWGDGPAGILAVKGRSSGSSAALSSSHGHLPGSKPRAKGSTQQALGALQDEEKLKRDIMIAVERQLCGYITSLEVEERSRTSGGSVGRNGVS</sequence>
<feature type="region of interest" description="Disordered" evidence="1">
    <location>
        <begin position="467"/>
        <end position="520"/>
    </location>
</feature>
<dbReference type="OrthoDB" id="273656at2759"/>
<feature type="region of interest" description="Disordered" evidence="1">
    <location>
        <begin position="422"/>
        <end position="448"/>
    </location>
</feature>
<protein>
    <submittedName>
        <fullName evidence="2">Uncharacterized protein</fullName>
    </submittedName>
</protein>
<evidence type="ECO:0000313" key="2">
    <source>
        <dbReference type="EMBL" id="KAG5497523.1"/>
    </source>
</evidence>
<dbReference type="EMBL" id="JAFJZO010000031">
    <property type="protein sequence ID" value="KAG5497523.1"/>
    <property type="molecule type" value="Genomic_DNA"/>
</dbReference>
<keyword evidence="3" id="KW-1185">Reference proteome</keyword>
<feature type="compositionally biased region" description="Polar residues" evidence="1">
    <location>
        <begin position="26"/>
        <end position="44"/>
    </location>
</feature>
<evidence type="ECO:0000256" key="1">
    <source>
        <dbReference type="SAM" id="MobiDB-lite"/>
    </source>
</evidence>
<feature type="compositionally biased region" description="Polar residues" evidence="1">
    <location>
        <begin position="149"/>
        <end position="163"/>
    </location>
</feature>
<proteinExistence type="predicted"/>
<name>A0A836IC22_9TRYP</name>
<feature type="compositionally biased region" description="Polar residues" evidence="1">
    <location>
        <begin position="181"/>
        <end position="192"/>
    </location>
</feature>
<feature type="region of interest" description="Disordered" evidence="1">
    <location>
        <begin position="142"/>
        <end position="212"/>
    </location>
</feature>
<accession>A0A836IC22</accession>